<dbReference type="InterPro" id="IPR019775">
    <property type="entry name" value="WD40_repeat_CS"/>
</dbReference>
<dbReference type="CDD" id="cd00200">
    <property type="entry name" value="WD40"/>
    <property type="match status" value="1"/>
</dbReference>
<dbReference type="EnsemblPlants" id="Solyc05g026470.2.1">
    <property type="protein sequence ID" value="Solyc05g026470.2.1"/>
    <property type="gene ID" value="Solyc05g026470.2"/>
</dbReference>
<sequence>MAHSNIEADKMLDVYIHDYLLKRKFGVSARTFQVEAQLLTNRVAIDAPGGFLLEWWSVFWDVFIARFKTPLSSTSASYNVGHMINTLEHKDVQAQRLNQMQQLIQQKQLQGYGTQLLRGTTNEAMTRHSLGTTNALTKRVYESNPQVQRILISVANKKPTNPRDSDNIDQHLDANHSCISKAETFRDQHSRQTHHSFPGDNLRFYPPLADQAHQFPVTQLDQSLTNMIIPAVSLKAAESGNVLTEVSGSDHGVNSLLLKGWPLMKSYKQERLGEVVNDLISRVKGLEQLQSGLIQQKSSTIHLSHPSQQQLQQQILMFLSDQYMDISQGDQSNFTANIVVDRNLPVQVDLPLFSCSDSAMQMKEVQNINQSLEQGQQPALFCKHPKNSSSSSQQQDKSVATGSTTMDVSLSNTFRGDDQKYGTRKRKQLTSSGQINSIGTAYNISLLPSSAPSTPSISIAEDVISMPALLHDDNFSKGCVYGNDVVYSATLVSTQTVDVPLINHMFANNSAESFLSDNADTESIIPRRLGTSKDITVLEIGSFHSSAVNCCNFSSDGKLIATGGDKEVVLWCTDSRAQKHILEGHSDAITDVRFGPRLPRLASSSLDKTIKIWDVHNTVDGELLTSSFTNFFFDRTPVKLSPDHSIRSFTGHSASVISLDFHPTKEDLICSCDNVSTIRYWSIKNGGCAGVSKVRATQVRFQPNLGKYLAAADADGVLLFDVETTQICSYPLKGHFSIIRGICWSSSGEYLASVSEDTVKVWKIGSSGEQECMHERSCLEFWHMAENKMMIVLEEPVNSLAASQPTGVVASAIDNNLIRLWK</sequence>
<feature type="repeat" description="WD" evidence="3">
    <location>
        <begin position="649"/>
        <end position="691"/>
    </location>
</feature>
<dbReference type="InterPro" id="IPR006594">
    <property type="entry name" value="LisH"/>
</dbReference>
<dbReference type="InterPro" id="IPR044716">
    <property type="entry name" value="LEUNIG-like"/>
</dbReference>
<name>A0A3Q7GG83_SOLLC</name>
<accession>A0A3Q7GG83</accession>
<dbReference type="SMART" id="SM00320">
    <property type="entry name" value="WD40"/>
    <property type="match status" value="6"/>
</dbReference>
<reference evidence="5" key="1">
    <citation type="journal article" date="2012" name="Nature">
        <title>The tomato genome sequence provides insights into fleshy fruit evolution.</title>
        <authorList>
            <consortium name="Tomato Genome Consortium"/>
        </authorList>
    </citation>
    <scope>NUCLEOTIDE SEQUENCE [LARGE SCALE GENOMIC DNA]</scope>
    <source>
        <strain evidence="5">cv. Heinz 1706</strain>
    </source>
</reference>
<feature type="region of interest" description="Disordered" evidence="4">
    <location>
        <begin position="381"/>
        <end position="429"/>
    </location>
</feature>
<dbReference type="AlphaFoldDB" id="A0A3Q7GG83"/>
<dbReference type="PaxDb" id="4081-Solyc05g026480.1.1"/>
<dbReference type="Proteomes" id="UP000004994">
    <property type="component" value="Chromosome 5"/>
</dbReference>
<dbReference type="Pfam" id="PF00400">
    <property type="entry name" value="WD40"/>
    <property type="match status" value="4"/>
</dbReference>
<keyword evidence="6" id="KW-1185">Reference proteome</keyword>
<keyword evidence="1 3" id="KW-0853">WD repeat</keyword>
<keyword evidence="2" id="KW-0677">Repeat</keyword>
<dbReference type="PANTHER" id="PTHR44376:SF17">
    <property type="entry name" value="TRANSCRIPTIONAL COREPRESSOR LEUNIG-LIKE ISOFORM X1"/>
    <property type="match status" value="1"/>
</dbReference>
<evidence type="ECO:0000313" key="5">
    <source>
        <dbReference type="EnsemblPlants" id="Solyc05g026470.2.1"/>
    </source>
</evidence>
<evidence type="ECO:0008006" key="7">
    <source>
        <dbReference type="Google" id="ProtNLM"/>
    </source>
</evidence>
<dbReference type="PROSITE" id="PS00678">
    <property type="entry name" value="WD_REPEATS_1"/>
    <property type="match status" value="1"/>
</dbReference>
<reference evidence="5" key="2">
    <citation type="submission" date="2019-01" db="UniProtKB">
        <authorList>
            <consortium name="EnsemblPlants"/>
        </authorList>
    </citation>
    <scope>IDENTIFICATION</scope>
    <source>
        <strain evidence="5">cv. Heinz 1706</strain>
    </source>
</reference>
<dbReference type="PROSITE" id="PS50294">
    <property type="entry name" value="WD_REPEATS_REGION"/>
    <property type="match status" value="1"/>
</dbReference>
<dbReference type="PROSITE" id="PS50082">
    <property type="entry name" value="WD_REPEATS_2"/>
    <property type="match status" value="2"/>
</dbReference>
<evidence type="ECO:0000313" key="6">
    <source>
        <dbReference type="Proteomes" id="UP000004994"/>
    </source>
</evidence>
<dbReference type="GO" id="GO:0003714">
    <property type="term" value="F:transcription corepressor activity"/>
    <property type="evidence" value="ECO:0007669"/>
    <property type="project" value="InterPro"/>
</dbReference>
<dbReference type="Gene3D" id="2.130.10.10">
    <property type="entry name" value="YVTN repeat-like/Quinoprotein amine dehydrogenase"/>
    <property type="match status" value="2"/>
</dbReference>
<dbReference type="InterPro" id="IPR001680">
    <property type="entry name" value="WD40_rpt"/>
</dbReference>
<dbReference type="OMA" id="ECMHERS"/>
<evidence type="ECO:0000256" key="3">
    <source>
        <dbReference type="PROSITE-ProRule" id="PRU00221"/>
    </source>
</evidence>
<evidence type="ECO:0000256" key="4">
    <source>
        <dbReference type="SAM" id="MobiDB-lite"/>
    </source>
</evidence>
<feature type="compositionally biased region" description="Polar residues" evidence="4">
    <location>
        <begin position="396"/>
        <end position="414"/>
    </location>
</feature>
<organism evidence="5">
    <name type="scientific">Solanum lycopersicum</name>
    <name type="common">Tomato</name>
    <name type="synonym">Lycopersicon esculentum</name>
    <dbReference type="NCBI Taxonomy" id="4081"/>
    <lineage>
        <taxon>Eukaryota</taxon>
        <taxon>Viridiplantae</taxon>
        <taxon>Streptophyta</taxon>
        <taxon>Embryophyta</taxon>
        <taxon>Tracheophyta</taxon>
        <taxon>Spermatophyta</taxon>
        <taxon>Magnoliopsida</taxon>
        <taxon>eudicotyledons</taxon>
        <taxon>Gunneridae</taxon>
        <taxon>Pentapetalae</taxon>
        <taxon>asterids</taxon>
        <taxon>lamiids</taxon>
        <taxon>Solanales</taxon>
        <taxon>Solanaceae</taxon>
        <taxon>Solanoideae</taxon>
        <taxon>Solaneae</taxon>
        <taxon>Solanum</taxon>
        <taxon>Solanum subgen. Lycopersicon</taxon>
    </lineage>
</organism>
<dbReference type="PANTHER" id="PTHR44376">
    <property type="entry name" value="TRANSCRIPTIONAL REGULATOR OF FILAMENTOUS GROWTH FLO8"/>
    <property type="match status" value="1"/>
</dbReference>
<dbReference type="SUPFAM" id="SSF50978">
    <property type="entry name" value="WD40 repeat-like"/>
    <property type="match status" value="1"/>
</dbReference>
<evidence type="ECO:0000256" key="1">
    <source>
        <dbReference type="ARBA" id="ARBA00022574"/>
    </source>
</evidence>
<dbReference type="InParanoid" id="A0A3Q7GG83"/>
<dbReference type="Pfam" id="PF08513">
    <property type="entry name" value="LisH"/>
    <property type="match status" value="1"/>
</dbReference>
<protein>
    <recommendedName>
        <fullName evidence="7">LisH domain-containing protein</fullName>
    </recommendedName>
</protein>
<dbReference type="PROSITE" id="PS50896">
    <property type="entry name" value="LISH"/>
    <property type="match status" value="1"/>
</dbReference>
<dbReference type="InterPro" id="IPR015943">
    <property type="entry name" value="WD40/YVTN_repeat-like_dom_sf"/>
</dbReference>
<feature type="repeat" description="WD" evidence="3">
    <location>
        <begin position="582"/>
        <end position="615"/>
    </location>
</feature>
<dbReference type="InterPro" id="IPR036322">
    <property type="entry name" value="WD40_repeat_dom_sf"/>
</dbReference>
<dbReference type="STRING" id="4081.A0A3Q7GG83"/>
<evidence type="ECO:0000256" key="2">
    <source>
        <dbReference type="ARBA" id="ARBA00022737"/>
    </source>
</evidence>
<proteinExistence type="predicted"/>
<dbReference type="Gramene" id="Solyc05g026470.2.1">
    <property type="protein sequence ID" value="Solyc05g026470.2.1"/>
    <property type="gene ID" value="Solyc05g026470.2"/>
</dbReference>